<name>A0A371HPR0_MUCPR</name>
<evidence type="ECO:0000313" key="2">
    <source>
        <dbReference type="Proteomes" id="UP000257109"/>
    </source>
</evidence>
<reference evidence="1" key="1">
    <citation type="submission" date="2018-05" db="EMBL/GenBank/DDBJ databases">
        <title>Draft genome of Mucuna pruriens seed.</title>
        <authorList>
            <person name="Nnadi N.E."/>
            <person name="Vos R."/>
            <person name="Hasami M.H."/>
            <person name="Devisetty U.K."/>
            <person name="Aguiy J.C."/>
        </authorList>
    </citation>
    <scope>NUCLEOTIDE SEQUENCE [LARGE SCALE GENOMIC DNA]</scope>
    <source>
        <strain evidence="1">JCA_2017</strain>
    </source>
</reference>
<comment type="caution">
    <text evidence="1">The sequence shown here is derived from an EMBL/GenBank/DDBJ whole genome shotgun (WGS) entry which is preliminary data.</text>
</comment>
<feature type="non-terminal residue" evidence="1">
    <location>
        <position position="77"/>
    </location>
</feature>
<protein>
    <recommendedName>
        <fullName evidence="3">Copia protein</fullName>
    </recommendedName>
</protein>
<sequence>MVDAIERSLKIYCDNNSVVLYSNNNRSSMKLKFINIKFLDISIEHIRTSFILTDLLTKTLIPKVFHEHTAHMEIKLM</sequence>
<dbReference type="OrthoDB" id="1414623at2759"/>
<keyword evidence="2" id="KW-1185">Reference proteome</keyword>
<accession>A0A371HPR0</accession>
<dbReference type="Proteomes" id="UP000257109">
    <property type="component" value="Unassembled WGS sequence"/>
</dbReference>
<dbReference type="EMBL" id="QJKJ01002013">
    <property type="protein sequence ID" value="RDY04785.1"/>
    <property type="molecule type" value="Genomic_DNA"/>
</dbReference>
<evidence type="ECO:0000313" key="1">
    <source>
        <dbReference type="EMBL" id="RDY04785.1"/>
    </source>
</evidence>
<dbReference type="AlphaFoldDB" id="A0A371HPR0"/>
<evidence type="ECO:0008006" key="3">
    <source>
        <dbReference type="Google" id="ProtNLM"/>
    </source>
</evidence>
<proteinExistence type="predicted"/>
<organism evidence="1 2">
    <name type="scientific">Mucuna pruriens</name>
    <name type="common">Velvet bean</name>
    <name type="synonym">Dolichos pruriens</name>
    <dbReference type="NCBI Taxonomy" id="157652"/>
    <lineage>
        <taxon>Eukaryota</taxon>
        <taxon>Viridiplantae</taxon>
        <taxon>Streptophyta</taxon>
        <taxon>Embryophyta</taxon>
        <taxon>Tracheophyta</taxon>
        <taxon>Spermatophyta</taxon>
        <taxon>Magnoliopsida</taxon>
        <taxon>eudicotyledons</taxon>
        <taxon>Gunneridae</taxon>
        <taxon>Pentapetalae</taxon>
        <taxon>rosids</taxon>
        <taxon>fabids</taxon>
        <taxon>Fabales</taxon>
        <taxon>Fabaceae</taxon>
        <taxon>Papilionoideae</taxon>
        <taxon>50 kb inversion clade</taxon>
        <taxon>NPAAA clade</taxon>
        <taxon>indigoferoid/millettioid clade</taxon>
        <taxon>Phaseoleae</taxon>
        <taxon>Mucuna</taxon>
    </lineage>
</organism>
<feature type="non-terminal residue" evidence="1">
    <location>
        <position position="1"/>
    </location>
</feature>
<gene>
    <name evidence="1" type="ORF">CR513_11456</name>
</gene>